<sequence>MSRAGTCCWTPAAAEPLSTTIQAARRIPTRLTMPPAMPTRGNTGPTHHRAGNRTWHAGTTGRAVMAGCRIVSGGCAIMCVPVHDTRPTCMTGPCGPASWGYGVTGAGGPASGPAVLRATPHPTFHAAMPHNREIQIP</sequence>
<proteinExistence type="predicted"/>
<organism evidence="2 3">
    <name type="scientific">Komagataeibacter swingsii</name>
    <dbReference type="NCBI Taxonomy" id="215220"/>
    <lineage>
        <taxon>Bacteria</taxon>
        <taxon>Pseudomonadati</taxon>
        <taxon>Pseudomonadota</taxon>
        <taxon>Alphaproteobacteria</taxon>
        <taxon>Acetobacterales</taxon>
        <taxon>Acetobacteraceae</taxon>
        <taxon>Komagataeibacter</taxon>
    </lineage>
</organism>
<keyword evidence="3" id="KW-1185">Reference proteome</keyword>
<dbReference type="AlphaFoldDB" id="A0A2V4RI23"/>
<gene>
    <name evidence="2" type="ORF">CFR76_14180</name>
</gene>
<reference evidence="2 3" key="1">
    <citation type="submission" date="2017-07" db="EMBL/GenBank/DDBJ databases">
        <title>A draft genome sequence of Komagataeibacter swingsii LMG 22125.</title>
        <authorList>
            <person name="Skraban J."/>
            <person name="Cleenwerck I."/>
            <person name="Vandamme P."/>
            <person name="Trcek J."/>
        </authorList>
    </citation>
    <scope>NUCLEOTIDE SEQUENCE [LARGE SCALE GENOMIC DNA]</scope>
    <source>
        <strain evidence="2 3">LMG 22125</strain>
    </source>
</reference>
<dbReference type="EMBL" id="NKUB01000027">
    <property type="protein sequence ID" value="PYD68584.1"/>
    <property type="molecule type" value="Genomic_DNA"/>
</dbReference>
<name>A0A2V4RI23_9PROT</name>
<evidence type="ECO:0000313" key="3">
    <source>
        <dbReference type="Proteomes" id="UP000247371"/>
    </source>
</evidence>
<evidence type="ECO:0000256" key="1">
    <source>
        <dbReference type="SAM" id="MobiDB-lite"/>
    </source>
</evidence>
<comment type="caution">
    <text evidence="2">The sequence shown here is derived from an EMBL/GenBank/DDBJ whole genome shotgun (WGS) entry which is preliminary data.</text>
</comment>
<dbReference type="RefSeq" id="WP_110557593.1">
    <property type="nucleotide sequence ID" value="NZ_NKUB01000027.1"/>
</dbReference>
<evidence type="ECO:0000313" key="2">
    <source>
        <dbReference type="EMBL" id="PYD68584.1"/>
    </source>
</evidence>
<protein>
    <submittedName>
        <fullName evidence="2">Uncharacterized protein</fullName>
    </submittedName>
</protein>
<dbReference type="Proteomes" id="UP000247371">
    <property type="component" value="Unassembled WGS sequence"/>
</dbReference>
<accession>A0A2V4RI23</accession>
<feature type="region of interest" description="Disordered" evidence="1">
    <location>
        <begin position="32"/>
        <end position="54"/>
    </location>
</feature>